<keyword evidence="2" id="KW-1185">Reference proteome</keyword>
<dbReference type="Proteomes" id="UP001209540">
    <property type="component" value="Unassembled WGS sequence"/>
</dbReference>
<dbReference type="AlphaFoldDB" id="A0AAD5KGV6"/>
<reference evidence="1" key="2">
    <citation type="submission" date="2023-02" db="EMBL/GenBank/DDBJ databases">
        <authorList>
            <consortium name="DOE Joint Genome Institute"/>
            <person name="Mondo S.J."/>
            <person name="Chang Y."/>
            <person name="Wang Y."/>
            <person name="Ahrendt S."/>
            <person name="Andreopoulos W."/>
            <person name="Barry K."/>
            <person name="Beard J."/>
            <person name="Benny G.L."/>
            <person name="Blankenship S."/>
            <person name="Bonito G."/>
            <person name="Cuomo C."/>
            <person name="Desiro A."/>
            <person name="Gervers K.A."/>
            <person name="Hundley H."/>
            <person name="Kuo A."/>
            <person name="LaButti K."/>
            <person name="Lang B.F."/>
            <person name="Lipzen A."/>
            <person name="O'Donnell K."/>
            <person name="Pangilinan J."/>
            <person name="Reynolds N."/>
            <person name="Sandor L."/>
            <person name="Smith M.W."/>
            <person name="Tsang A."/>
            <person name="Grigoriev I.V."/>
            <person name="Stajich J.E."/>
            <person name="Spatafora J.W."/>
        </authorList>
    </citation>
    <scope>NUCLEOTIDE SEQUENCE</scope>
    <source>
        <strain evidence="1">RSA 2281</strain>
    </source>
</reference>
<proteinExistence type="predicted"/>
<accession>A0AAD5KGV6</accession>
<dbReference type="EMBL" id="JAIXMP010000007">
    <property type="protein sequence ID" value="KAI9270627.1"/>
    <property type="molecule type" value="Genomic_DNA"/>
</dbReference>
<evidence type="ECO:0000313" key="1">
    <source>
        <dbReference type="EMBL" id="KAI9270627.1"/>
    </source>
</evidence>
<organism evidence="1 2">
    <name type="scientific">Phascolomyces articulosus</name>
    <dbReference type="NCBI Taxonomy" id="60185"/>
    <lineage>
        <taxon>Eukaryota</taxon>
        <taxon>Fungi</taxon>
        <taxon>Fungi incertae sedis</taxon>
        <taxon>Mucoromycota</taxon>
        <taxon>Mucoromycotina</taxon>
        <taxon>Mucoromycetes</taxon>
        <taxon>Mucorales</taxon>
        <taxon>Lichtheimiaceae</taxon>
        <taxon>Phascolomyces</taxon>
    </lineage>
</organism>
<reference evidence="1" key="1">
    <citation type="journal article" date="2022" name="IScience">
        <title>Evolution of zygomycete secretomes and the origins of terrestrial fungal ecologies.</title>
        <authorList>
            <person name="Chang Y."/>
            <person name="Wang Y."/>
            <person name="Mondo S."/>
            <person name="Ahrendt S."/>
            <person name="Andreopoulos W."/>
            <person name="Barry K."/>
            <person name="Beard J."/>
            <person name="Benny G.L."/>
            <person name="Blankenship S."/>
            <person name="Bonito G."/>
            <person name="Cuomo C."/>
            <person name="Desiro A."/>
            <person name="Gervers K.A."/>
            <person name="Hundley H."/>
            <person name="Kuo A."/>
            <person name="LaButti K."/>
            <person name="Lang B.F."/>
            <person name="Lipzen A."/>
            <person name="O'Donnell K."/>
            <person name="Pangilinan J."/>
            <person name="Reynolds N."/>
            <person name="Sandor L."/>
            <person name="Smith M.E."/>
            <person name="Tsang A."/>
            <person name="Grigoriev I.V."/>
            <person name="Stajich J.E."/>
            <person name="Spatafora J.W."/>
        </authorList>
    </citation>
    <scope>NUCLEOTIDE SEQUENCE</scope>
    <source>
        <strain evidence="1">RSA 2281</strain>
    </source>
</reference>
<gene>
    <name evidence="1" type="ORF">BDA99DRAFT_534736</name>
</gene>
<protein>
    <submittedName>
        <fullName evidence="1">Uncharacterized protein</fullName>
    </submittedName>
</protein>
<sequence>MYYSYFFFLSFFFTSSDIIHNKSTFVIWFKVGKNPLAAKLKLNDGIYLADYVQYEILETLLLEASGHHCTYNLSKYVNGLVKGIFWRNDYAENDIEKHQHTTPSLIGIIYIMLIQIGEKEINIMERYVIRVWKLCLNTGGVGRDYIEFRRPYLTPIVNMISFMWCLKLYMNHDIVKGMLPIMNPSSFLEKLSSTIPDQTQENQLCWDWRTGPGI</sequence>
<name>A0AAD5KGV6_9FUNG</name>
<evidence type="ECO:0000313" key="2">
    <source>
        <dbReference type="Proteomes" id="UP001209540"/>
    </source>
</evidence>
<comment type="caution">
    <text evidence="1">The sequence shown here is derived from an EMBL/GenBank/DDBJ whole genome shotgun (WGS) entry which is preliminary data.</text>
</comment>